<keyword evidence="4" id="KW-1185">Reference proteome</keyword>
<protein>
    <submittedName>
        <fullName evidence="3">6-bladed beta-propeller</fullName>
    </submittedName>
</protein>
<feature type="signal peptide" evidence="1">
    <location>
        <begin position="1"/>
        <end position="22"/>
    </location>
</feature>
<dbReference type="Pfam" id="PF17170">
    <property type="entry name" value="DUF5128"/>
    <property type="match status" value="1"/>
</dbReference>
<reference evidence="3" key="2">
    <citation type="submission" date="2023-08" db="EMBL/GenBank/DDBJ databases">
        <title>Identification and characterization of horizontal gene transfer across gut microbiota members of farm animals based on homology search.</title>
        <authorList>
            <person name="Schwarzerova J."/>
            <person name="Nykrynova M."/>
            <person name="Jureckova K."/>
            <person name="Cejkova D."/>
            <person name="Rychlik I."/>
        </authorList>
    </citation>
    <scope>NUCLEOTIDE SEQUENCE</scope>
    <source>
        <strain evidence="3">ET15</strain>
        <strain evidence="2">ET37</strain>
    </source>
</reference>
<dbReference type="EMBL" id="JAUEIF010000003">
    <property type="protein sequence ID" value="MDN0024795.1"/>
    <property type="molecule type" value="Genomic_DNA"/>
</dbReference>
<comment type="caution">
    <text evidence="3">The sequence shown here is derived from an EMBL/GenBank/DDBJ whole genome shotgun (WGS) entry which is preliminary data.</text>
</comment>
<organism evidence="3 5">
    <name type="scientific">Leyella lascolaii</name>
    <dbReference type="NCBI Taxonomy" id="1776379"/>
    <lineage>
        <taxon>Bacteria</taxon>
        <taxon>Pseudomonadati</taxon>
        <taxon>Bacteroidota</taxon>
        <taxon>Bacteroidia</taxon>
        <taxon>Bacteroidales</taxon>
        <taxon>Prevotellaceae</taxon>
        <taxon>Leyella</taxon>
    </lineage>
</organism>
<name>A0AAW7JHR4_9BACT</name>
<dbReference type="Gene3D" id="2.120.10.30">
    <property type="entry name" value="TolB, C-terminal domain"/>
    <property type="match status" value="1"/>
</dbReference>
<sequence>MKKVTGCLLAALCAGCALLSCAEQKMCMPAEASEMTFRDAPADYLIASNFRNIHMVQLEMKDECVVSDVKCIIDTDGKVFVLTSDNEIFCFDRSTGKYLCTIGSVGEGPGEYIDATDIFYDEREKRICVLDRSKNAIHAYTLDGKYNGDRTPGQGGDAIAALSWAICAERSADGSLMIASQMTGGYPSNDYAYTVVRPDGTLSSMDAFAPVKVEDYSMPFATRSIAVCEDGLRFFKFLNDTIFTLKDGEAVPYCRLNTGRSMPPKDVVAKMGSYKETNLYNLYKSSGYAMTFREMYECGNLIAIVPELYMMTGGYFWIDKERQEGIHILATGDFGDECFRFLQGQSIIRLVGSNGKELISAFSGATSIRAVQKQLSDGKTLKLYDKRMKTFFEKADPEGNPCLVFYEN</sequence>
<dbReference type="PROSITE" id="PS51257">
    <property type="entry name" value="PROKAR_LIPOPROTEIN"/>
    <property type="match status" value="1"/>
</dbReference>
<evidence type="ECO:0000256" key="1">
    <source>
        <dbReference type="SAM" id="SignalP"/>
    </source>
</evidence>
<dbReference type="AlphaFoldDB" id="A0AAW7JHR4"/>
<evidence type="ECO:0000313" key="2">
    <source>
        <dbReference type="EMBL" id="MDN0022196.1"/>
    </source>
</evidence>
<reference evidence="3" key="1">
    <citation type="submission" date="2023-06" db="EMBL/GenBank/DDBJ databases">
        <authorList>
            <person name="Zeman M."/>
            <person name="Kubasova T."/>
            <person name="Jahodarova E."/>
            <person name="Nykrynova M."/>
            <person name="Rychlik I."/>
        </authorList>
    </citation>
    <scope>NUCLEOTIDE SEQUENCE</scope>
    <source>
        <strain evidence="3">ET15</strain>
        <strain evidence="2">ET37</strain>
    </source>
</reference>
<dbReference type="Proteomes" id="UP001167831">
    <property type="component" value="Unassembled WGS sequence"/>
</dbReference>
<proteinExistence type="predicted"/>
<dbReference type="InterPro" id="IPR011042">
    <property type="entry name" value="6-blade_b-propeller_TolB-like"/>
</dbReference>
<accession>A0AAW7JHR4</accession>
<keyword evidence="1" id="KW-0732">Signal</keyword>
<evidence type="ECO:0000313" key="4">
    <source>
        <dbReference type="Proteomes" id="UP001167831"/>
    </source>
</evidence>
<dbReference type="Proteomes" id="UP001168478">
    <property type="component" value="Unassembled WGS sequence"/>
</dbReference>
<dbReference type="RefSeq" id="WP_289836506.1">
    <property type="nucleotide sequence ID" value="NZ_JAUEIF010000003.1"/>
</dbReference>
<evidence type="ECO:0000313" key="3">
    <source>
        <dbReference type="EMBL" id="MDN0024795.1"/>
    </source>
</evidence>
<dbReference type="SUPFAM" id="SSF75011">
    <property type="entry name" value="3-carboxy-cis,cis-mucoante lactonizing enzyme"/>
    <property type="match status" value="1"/>
</dbReference>
<evidence type="ECO:0000313" key="5">
    <source>
        <dbReference type="Proteomes" id="UP001168478"/>
    </source>
</evidence>
<gene>
    <name evidence="2" type="ORF">QVN81_04035</name>
    <name evidence="3" type="ORF">QVN84_04570</name>
</gene>
<feature type="chain" id="PRO_5043577642" evidence="1">
    <location>
        <begin position="23"/>
        <end position="408"/>
    </location>
</feature>
<dbReference type="EMBL" id="JAUEIE010000003">
    <property type="protein sequence ID" value="MDN0022196.1"/>
    <property type="molecule type" value="Genomic_DNA"/>
</dbReference>